<sequence>MLSLKHYIPVELVNTIISLTSPATVSSLCRVSTKFNSLATPHLYSSVVLDRTLDLDWCLKHILPFAYLIFKSPSHASLINSFTIRDRCTGDDSLFGLRDFYDKRPWPRFGQPELESVLRKKCIEYAIDENEADKLYEKIKSGENEDAILALLLVNLPNLRRLDLNVGFCVVRKELTAMLERVAKRASIPTAFSVPIDVFLTTIDFKYPHDPVHLAAFFNLPNLRSIYGWKMNDGIEADLENSIFARLNPRSCPVEYFECRSSKFHHGNLKFLMNATVPGRLKTFNYEICCTWDWCNMDHTEIMKSLEPHHETLECLGLSHEDFYPYEFEDEAEKPSSVSFHQFKALRKLKIAPMYIWGHGGFTIEEDLMNPATRHMLWEALPETLEELWITRAHPQDELEEEPRVSFVPDCLIPALELVVQYKADRYPYLSHLRIEVSLVDWKEEWLDQLESFCKGAAKGMRCTLILAGVTNLSIHDQPQRGWGWDEDVVWQECMRNEEYPKKWIDIGEVQDFGKKLREMRAFHTQKRMKEEEMQRANMVKLENRYEEFLARRGILECWIDGSSDEEMDSEWSDGSNDEGMDYEEERGRGIGVRERE</sequence>
<feature type="compositionally biased region" description="Basic and acidic residues" evidence="1">
    <location>
        <begin position="586"/>
        <end position="597"/>
    </location>
</feature>
<protein>
    <recommendedName>
        <fullName evidence="4">F-box domain-containing protein</fullName>
    </recommendedName>
</protein>
<gene>
    <name evidence="2" type="ORF">K505DRAFT_301680</name>
</gene>
<evidence type="ECO:0008006" key="4">
    <source>
        <dbReference type="Google" id="ProtNLM"/>
    </source>
</evidence>
<dbReference type="EMBL" id="MU001851">
    <property type="protein sequence ID" value="KAF2795705.1"/>
    <property type="molecule type" value="Genomic_DNA"/>
</dbReference>
<dbReference type="OrthoDB" id="5130616at2759"/>
<accession>A0A6A6XIH2</accession>
<name>A0A6A6XIH2_9PLEO</name>
<feature type="compositionally biased region" description="Acidic residues" evidence="1">
    <location>
        <begin position="564"/>
        <end position="585"/>
    </location>
</feature>
<reference evidence="2" key="1">
    <citation type="journal article" date="2020" name="Stud. Mycol.">
        <title>101 Dothideomycetes genomes: a test case for predicting lifestyles and emergence of pathogens.</title>
        <authorList>
            <person name="Haridas S."/>
            <person name="Albert R."/>
            <person name="Binder M."/>
            <person name="Bloem J."/>
            <person name="Labutti K."/>
            <person name="Salamov A."/>
            <person name="Andreopoulos B."/>
            <person name="Baker S."/>
            <person name="Barry K."/>
            <person name="Bills G."/>
            <person name="Bluhm B."/>
            <person name="Cannon C."/>
            <person name="Castanera R."/>
            <person name="Culley D."/>
            <person name="Daum C."/>
            <person name="Ezra D."/>
            <person name="Gonzalez J."/>
            <person name="Henrissat B."/>
            <person name="Kuo A."/>
            <person name="Liang C."/>
            <person name="Lipzen A."/>
            <person name="Lutzoni F."/>
            <person name="Magnuson J."/>
            <person name="Mondo S."/>
            <person name="Nolan M."/>
            <person name="Ohm R."/>
            <person name="Pangilinan J."/>
            <person name="Park H.-J."/>
            <person name="Ramirez L."/>
            <person name="Alfaro M."/>
            <person name="Sun H."/>
            <person name="Tritt A."/>
            <person name="Yoshinaga Y."/>
            <person name="Zwiers L.-H."/>
            <person name="Turgeon B."/>
            <person name="Goodwin S."/>
            <person name="Spatafora J."/>
            <person name="Crous P."/>
            <person name="Grigoriev I."/>
        </authorList>
    </citation>
    <scope>NUCLEOTIDE SEQUENCE</scope>
    <source>
        <strain evidence="2">CBS 109.77</strain>
    </source>
</reference>
<organism evidence="2 3">
    <name type="scientific">Melanomma pulvis-pyrius CBS 109.77</name>
    <dbReference type="NCBI Taxonomy" id="1314802"/>
    <lineage>
        <taxon>Eukaryota</taxon>
        <taxon>Fungi</taxon>
        <taxon>Dikarya</taxon>
        <taxon>Ascomycota</taxon>
        <taxon>Pezizomycotina</taxon>
        <taxon>Dothideomycetes</taxon>
        <taxon>Pleosporomycetidae</taxon>
        <taxon>Pleosporales</taxon>
        <taxon>Melanommataceae</taxon>
        <taxon>Melanomma</taxon>
    </lineage>
</organism>
<evidence type="ECO:0000313" key="3">
    <source>
        <dbReference type="Proteomes" id="UP000799757"/>
    </source>
</evidence>
<dbReference type="AlphaFoldDB" id="A0A6A6XIH2"/>
<dbReference type="Proteomes" id="UP000799757">
    <property type="component" value="Unassembled WGS sequence"/>
</dbReference>
<evidence type="ECO:0000313" key="2">
    <source>
        <dbReference type="EMBL" id="KAF2795705.1"/>
    </source>
</evidence>
<keyword evidence="3" id="KW-1185">Reference proteome</keyword>
<evidence type="ECO:0000256" key="1">
    <source>
        <dbReference type="SAM" id="MobiDB-lite"/>
    </source>
</evidence>
<proteinExistence type="predicted"/>
<feature type="region of interest" description="Disordered" evidence="1">
    <location>
        <begin position="564"/>
        <end position="597"/>
    </location>
</feature>